<keyword evidence="2" id="KW-1185">Reference proteome</keyword>
<evidence type="ECO:0008006" key="3">
    <source>
        <dbReference type="Google" id="ProtNLM"/>
    </source>
</evidence>
<sequence length="52" mass="6012">MRDLRPTGCRAIGDDAFRAPLHLVTWHDLQSPAASHFREALLTFVQHHPHRE</sequence>
<dbReference type="Proteomes" id="UP001056386">
    <property type="component" value="Chromosome 2"/>
</dbReference>
<evidence type="ECO:0000313" key="1">
    <source>
        <dbReference type="EMBL" id="USS42201.1"/>
    </source>
</evidence>
<evidence type="ECO:0000313" key="2">
    <source>
        <dbReference type="Proteomes" id="UP001056386"/>
    </source>
</evidence>
<dbReference type="RefSeq" id="WP_230674592.1">
    <property type="nucleotide sequence ID" value="NZ_CP021075.1"/>
</dbReference>
<gene>
    <name evidence="1" type="ORF">NFI99_08155</name>
</gene>
<dbReference type="EMBL" id="CP099583">
    <property type="protein sequence ID" value="USS42201.1"/>
    <property type="molecule type" value="Genomic_DNA"/>
</dbReference>
<organism evidence="1 2">
    <name type="scientific">Burkholderia glumae</name>
    <name type="common">Pseudomonas glumae</name>
    <dbReference type="NCBI Taxonomy" id="337"/>
    <lineage>
        <taxon>Bacteria</taxon>
        <taxon>Pseudomonadati</taxon>
        <taxon>Pseudomonadota</taxon>
        <taxon>Betaproteobacteria</taxon>
        <taxon>Burkholderiales</taxon>
        <taxon>Burkholderiaceae</taxon>
        <taxon>Burkholderia</taxon>
    </lineage>
</organism>
<dbReference type="GeneID" id="45699005"/>
<reference evidence="1" key="1">
    <citation type="submission" date="2022-06" db="EMBL/GenBank/DDBJ databases">
        <title>Draft genome sequence of Burkholderia glumae strain GR20004 isolated from rice panicle showing bacterial panicle blight.</title>
        <authorList>
            <person name="Choi S.Y."/>
            <person name="Lee Y.H."/>
        </authorList>
    </citation>
    <scope>NUCLEOTIDE SEQUENCE</scope>
    <source>
        <strain evidence="1">GR20004</strain>
    </source>
</reference>
<proteinExistence type="predicted"/>
<protein>
    <recommendedName>
        <fullName evidence="3">LysR family transcriptional regulator</fullName>
    </recommendedName>
</protein>
<accession>A0ABY5B992</accession>
<name>A0ABY5B992_BURGL</name>